<organism evidence="1 2">
    <name type="scientific">Ataeniobius toweri</name>
    <dbReference type="NCBI Taxonomy" id="208326"/>
    <lineage>
        <taxon>Eukaryota</taxon>
        <taxon>Metazoa</taxon>
        <taxon>Chordata</taxon>
        <taxon>Craniata</taxon>
        <taxon>Vertebrata</taxon>
        <taxon>Euteleostomi</taxon>
        <taxon>Actinopterygii</taxon>
        <taxon>Neopterygii</taxon>
        <taxon>Teleostei</taxon>
        <taxon>Neoteleostei</taxon>
        <taxon>Acanthomorphata</taxon>
        <taxon>Ovalentaria</taxon>
        <taxon>Atherinomorphae</taxon>
        <taxon>Cyprinodontiformes</taxon>
        <taxon>Goodeidae</taxon>
        <taxon>Ataeniobius</taxon>
    </lineage>
</organism>
<sequence>MFVESDTSEPEREAAGRDKHLFLALLQQQLCALIITPSVSSGTHLIFNSGSPVLFLPVLDKSDQFSGLHGGAVVRTVALQQKDPGFESRPFRALWSLHQ</sequence>
<gene>
    <name evidence="1" type="ORF">ATANTOWER_023274</name>
</gene>
<reference evidence="1 2" key="1">
    <citation type="submission" date="2021-07" db="EMBL/GenBank/DDBJ databases">
        <authorList>
            <person name="Palmer J.M."/>
        </authorList>
    </citation>
    <scope>NUCLEOTIDE SEQUENCE [LARGE SCALE GENOMIC DNA]</scope>
    <source>
        <strain evidence="1 2">AT_MEX2019</strain>
        <tissue evidence="1">Muscle</tissue>
    </source>
</reference>
<protein>
    <submittedName>
        <fullName evidence="1">Uncharacterized protein</fullName>
    </submittedName>
</protein>
<comment type="caution">
    <text evidence="1">The sequence shown here is derived from an EMBL/GenBank/DDBJ whole genome shotgun (WGS) entry which is preliminary data.</text>
</comment>
<accession>A0ABU7BCD7</accession>
<evidence type="ECO:0000313" key="1">
    <source>
        <dbReference type="EMBL" id="MED6247305.1"/>
    </source>
</evidence>
<dbReference type="Proteomes" id="UP001345963">
    <property type="component" value="Unassembled WGS sequence"/>
</dbReference>
<keyword evidence="2" id="KW-1185">Reference proteome</keyword>
<name>A0ABU7BCD7_9TELE</name>
<evidence type="ECO:0000313" key="2">
    <source>
        <dbReference type="Proteomes" id="UP001345963"/>
    </source>
</evidence>
<proteinExistence type="predicted"/>
<dbReference type="EMBL" id="JAHUTI010049225">
    <property type="protein sequence ID" value="MED6247305.1"/>
    <property type="molecule type" value="Genomic_DNA"/>
</dbReference>